<evidence type="ECO:0000259" key="2">
    <source>
        <dbReference type="Pfam" id="PF24758"/>
    </source>
</evidence>
<dbReference type="EMBL" id="JAMFTS010000002">
    <property type="protein sequence ID" value="KAJ4783240.1"/>
    <property type="molecule type" value="Genomic_DNA"/>
</dbReference>
<evidence type="ECO:0000313" key="3">
    <source>
        <dbReference type="EMBL" id="KAJ4783240.1"/>
    </source>
</evidence>
<name>A0AAV8EUU0_9POAL</name>
<dbReference type="Proteomes" id="UP001140206">
    <property type="component" value="Chromosome 2"/>
</dbReference>
<feature type="domain" description="F-box" evidence="1">
    <location>
        <begin position="11"/>
        <end position="50"/>
    </location>
</feature>
<dbReference type="AlphaFoldDB" id="A0AAV8EUU0"/>
<dbReference type="CDD" id="cd22160">
    <property type="entry name" value="F-box_AtFBL13-like"/>
    <property type="match status" value="1"/>
</dbReference>
<evidence type="ECO:0000313" key="4">
    <source>
        <dbReference type="Proteomes" id="UP001140206"/>
    </source>
</evidence>
<dbReference type="InterPro" id="IPR036047">
    <property type="entry name" value="F-box-like_dom_sf"/>
</dbReference>
<organism evidence="3 4">
    <name type="scientific">Rhynchospora pubera</name>
    <dbReference type="NCBI Taxonomy" id="906938"/>
    <lineage>
        <taxon>Eukaryota</taxon>
        <taxon>Viridiplantae</taxon>
        <taxon>Streptophyta</taxon>
        <taxon>Embryophyta</taxon>
        <taxon>Tracheophyta</taxon>
        <taxon>Spermatophyta</taxon>
        <taxon>Magnoliopsida</taxon>
        <taxon>Liliopsida</taxon>
        <taxon>Poales</taxon>
        <taxon>Cyperaceae</taxon>
        <taxon>Cyperoideae</taxon>
        <taxon>Rhynchosporeae</taxon>
        <taxon>Rhynchospora</taxon>
    </lineage>
</organism>
<sequence>MEDTENSNDIISSLPDSVIHHIMSFLKKKETVQTCILAKRWKNLWRTLPYLHLNLNDFGQYFSMDSSQLFINFISNLLLLRDPTGLHTFQLNCQAPIKCADQIISGWALYALRCKPRVLSLHVPQGAALQICHSVFKCASLEDLHFGLFDTGYKINLMPRIITLPHLKRLQLDAMLLDENFVENMFSGCPNLTDLHLSRCLLNIQSMVLKLGFGFGLGMLDKGVESDDSEKLG</sequence>
<accession>A0AAV8EUU0</accession>
<proteinExistence type="predicted"/>
<dbReference type="Pfam" id="PF24758">
    <property type="entry name" value="LRR_At5g56370"/>
    <property type="match status" value="1"/>
</dbReference>
<dbReference type="InterPro" id="IPR032675">
    <property type="entry name" value="LRR_dom_sf"/>
</dbReference>
<dbReference type="SUPFAM" id="SSF81383">
    <property type="entry name" value="F-box domain"/>
    <property type="match status" value="1"/>
</dbReference>
<dbReference type="InterPro" id="IPR053781">
    <property type="entry name" value="F-box_AtFBL13-like"/>
</dbReference>
<reference evidence="3" key="1">
    <citation type="submission" date="2022-08" db="EMBL/GenBank/DDBJ databases">
        <authorList>
            <person name="Marques A."/>
        </authorList>
    </citation>
    <scope>NUCLEOTIDE SEQUENCE</scope>
    <source>
        <strain evidence="3">RhyPub2mFocal</strain>
        <tissue evidence="3">Leaves</tissue>
    </source>
</reference>
<comment type="caution">
    <text evidence="3">The sequence shown here is derived from an EMBL/GenBank/DDBJ whole genome shotgun (WGS) entry which is preliminary data.</text>
</comment>
<feature type="domain" description="F-box/LRR-repeat protein 15/At3g58940/PEG3-like LRR" evidence="2">
    <location>
        <begin position="127"/>
        <end position="206"/>
    </location>
</feature>
<dbReference type="Gene3D" id="3.80.10.10">
    <property type="entry name" value="Ribonuclease Inhibitor"/>
    <property type="match status" value="1"/>
</dbReference>
<dbReference type="InterPro" id="IPR001810">
    <property type="entry name" value="F-box_dom"/>
</dbReference>
<dbReference type="PANTHER" id="PTHR34223">
    <property type="entry name" value="OS11G0201299 PROTEIN"/>
    <property type="match status" value="1"/>
</dbReference>
<dbReference type="PANTHER" id="PTHR34223:SF51">
    <property type="entry name" value="OS06G0556300 PROTEIN"/>
    <property type="match status" value="1"/>
</dbReference>
<gene>
    <name evidence="3" type="ORF">LUZ62_034486</name>
</gene>
<dbReference type="InterPro" id="IPR053197">
    <property type="entry name" value="F-box_SCFL_complex_component"/>
</dbReference>
<evidence type="ECO:0000259" key="1">
    <source>
        <dbReference type="Pfam" id="PF00646"/>
    </source>
</evidence>
<protein>
    <submittedName>
        <fullName evidence="3">F-box protein</fullName>
    </submittedName>
</protein>
<dbReference type="Pfam" id="PF00646">
    <property type="entry name" value="F-box"/>
    <property type="match status" value="1"/>
</dbReference>
<dbReference type="InterPro" id="IPR055411">
    <property type="entry name" value="LRR_FXL15/At3g58940/PEG3-like"/>
</dbReference>
<keyword evidence="4" id="KW-1185">Reference proteome</keyword>